<evidence type="ECO:0000256" key="1">
    <source>
        <dbReference type="ARBA" id="ARBA00004651"/>
    </source>
</evidence>
<organism evidence="15">
    <name type="scientific">Bacillus sp. BS1807G30</name>
    <dbReference type="NCBI Taxonomy" id="3153756"/>
    <lineage>
        <taxon>Bacteria</taxon>
        <taxon>Bacillati</taxon>
        <taxon>Bacillota</taxon>
        <taxon>Bacilli</taxon>
        <taxon>Bacillales</taxon>
        <taxon>Bacillaceae</taxon>
        <taxon>Bacillus</taxon>
    </lineage>
</organism>
<keyword evidence="3 14" id="KW-1003">Cell membrane</keyword>
<feature type="transmembrane region" description="Helical" evidence="14">
    <location>
        <begin position="34"/>
        <end position="56"/>
    </location>
</feature>
<evidence type="ECO:0000313" key="15">
    <source>
        <dbReference type="EMBL" id="XBM05065.1"/>
    </source>
</evidence>
<dbReference type="GO" id="GO:0062054">
    <property type="term" value="F:fluoride channel activity"/>
    <property type="evidence" value="ECO:0007669"/>
    <property type="project" value="UniProtKB-UniRule"/>
</dbReference>
<evidence type="ECO:0000256" key="10">
    <source>
        <dbReference type="ARBA" id="ARBA00023303"/>
    </source>
</evidence>
<dbReference type="GO" id="GO:0005886">
    <property type="term" value="C:plasma membrane"/>
    <property type="evidence" value="ECO:0007669"/>
    <property type="project" value="UniProtKB-SubCell"/>
</dbReference>
<accession>A0AAU7FLX1</accession>
<keyword evidence="10 14" id="KW-0407">Ion channel</keyword>
<proteinExistence type="inferred from homology"/>
<feature type="transmembrane region" description="Helical" evidence="14">
    <location>
        <begin position="101"/>
        <end position="123"/>
    </location>
</feature>
<dbReference type="PANTHER" id="PTHR28259">
    <property type="entry name" value="FLUORIDE EXPORT PROTEIN 1-RELATED"/>
    <property type="match status" value="1"/>
</dbReference>
<dbReference type="InterPro" id="IPR003691">
    <property type="entry name" value="FluC"/>
</dbReference>
<evidence type="ECO:0000256" key="8">
    <source>
        <dbReference type="ARBA" id="ARBA00023065"/>
    </source>
</evidence>
<comment type="function">
    <text evidence="13 14">Fluoride-specific ion channel. Important for reducing fluoride concentration in the cell, thus reducing its toxicity.</text>
</comment>
<keyword evidence="5 14" id="KW-0479">Metal-binding</keyword>
<dbReference type="HAMAP" id="MF_00454">
    <property type="entry name" value="FluC"/>
    <property type="match status" value="1"/>
</dbReference>
<comment type="activity regulation">
    <text evidence="14">Na(+) is not transported, but it plays an essential structural role and its presence is essential for fluoride channel function.</text>
</comment>
<dbReference type="EMBL" id="CP157353">
    <property type="protein sequence ID" value="XBM05065.1"/>
    <property type="molecule type" value="Genomic_DNA"/>
</dbReference>
<name>A0AAU7FLX1_9BACI</name>
<evidence type="ECO:0000256" key="6">
    <source>
        <dbReference type="ARBA" id="ARBA00022989"/>
    </source>
</evidence>
<evidence type="ECO:0000256" key="7">
    <source>
        <dbReference type="ARBA" id="ARBA00023053"/>
    </source>
</evidence>
<protein>
    <recommendedName>
        <fullName evidence="14">Fluoride-specific ion channel FluC</fullName>
    </recommendedName>
</protein>
<reference evidence="15" key="1">
    <citation type="submission" date="2024-05" db="EMBL/GenBank/DDBJ databases">
        <authorList>
            <person name="Liu Z."/>
        </authorList>
    </citation>
    <scope>NUCLEOTIDE SEQUENCE</scope>
    <source>
        <strain evidence="15">BS1807G30</strain>
    </source>
</reference>
<evidence type="ECO:0000256" key="3">
    <source>
        <dbReference type="ARBA" id="ARBA00022475"/>
    </source>
</evidence>
<dbReference type="PANTHER" id="PTHR28259:SF16">
    <property type="entry name" value="FLUORIDE-SPECIFIC ION CHANNEL FLUC 2"/>
    <property type="match status" value="1"/>
</dbReference>
<keyword evidence="8 14" id="KW-0406">Ion transport</keyword>
<keyword evidence="7 14" id="KW-0915">Sodium</keyword>
<dbReference type="NCBIfam" id="TIGR00494">
    <property type="entry name" value="crcB"/>
    <property type="match status" value="1"/>
</dbReference>
<sequence length="133" mass="14518">MQMKTYFAVFIGGLIGTLCRYELSQTVISQTFPYATMIENISGSLLLGFATGYFLFQKGKKYLVALIGTGFCGGFTTMSTFSKETVLLLQAGQFNLSMMYILLSVIAGVAAALAGLILAERLFHQNKQQKGSR</sequence>
<dbReference type="GO" id="GO:0140114">
    <property type="term" value="P:cellular detoxification of fluoride"/>
    <property type="evidence" value="ECO:0007669"/>
    <property type="project" value="UniProtKB-UniRule"/>
</dbReference>
<evidence type="ECO:0000256" key="9">
    <source>
        <dbReference type="ARBA" id="ARBA00023136"/>
    </source>
</evidence>
<evidence type="ECO:0000256" key="2">
    <source>
        <dbReference type="ARBA" id="ARBA00022448"/>
    </source>
</evidence>
<evidence type="ECO:0000256" key="4">
    <source>
        <dbReference type="ARBA" id="ARBA00022692"/>
    </source>
</evidence>
<dbReference type="RefSeq" id="WP_348936610.1">
    <property type="nucleotide sequence ID" value="NZ_CP157353.1"/>
</dbReference>
<comment type="similarity">
    <text evidence="11 14">Belongs to the fluoride channel Fluc/FEX (TC 1.A.43) family.</text>
</comment>
<keyword evidence="6 14" id="KW-1133">Transmembrane helix</keyword>
<keyword evidence="4 14" id="KW-0812">Transmembrane</keyword>
<evidence type="ECO:0000256" key="11">
    <source>
        <dbReference type="ARBA" id="ARBA00035120"/>
    </source>
</evidence>
<keyword evidence="9 14" id="KW-0472">Membrane</keyword>
<dbReference type="GO" id="GO:0046872">
    <property type="term" value="F:metal ion binding"/>
    <property type="evidence" value="ECO:0007669"/>
    <property type="project" value="UniProtKB-KW"/>
</dbReference>
<feature type="binding site" evidence="14">
    <location>
        <position position="73"/>
    </location>
    <ligand>
        <name>Na(+)</name>
        <dbReference type="ChEBI" id="CHEBI:29101"/>
        <note>structural</note>
    </ligand>
</feature>
<evidence type="ECO:0000256" key="14">
    <source>
        <dbReference type="HAMAP-Rule" id="MF_00454"/>
    </source>
</evidence>
<dbReference type="Pfam" id="PF02537">
    <property type="entry name" value="CRCB"/>
    <property type="match status" value="1"/>
</dbReference>
<comment type="subcellular location">
    <subcellularLocation>
        <location evidence="1 14">Cell membrane</location>
        <topology evidence="1 14">Multi-pass membrane protein</topology>
    </subcellularLocation>
</comment>
<feature type="transmembrane region" description="Helical" evidence="14">
    <location>
        <begin position="63"/>
        <end position="81"/>
    </location>
</feature>
<evidence type="ECO:0000256" key="5">
    <source>
        <dbReference type="ARBA" id="ARBA00022723"/>
    </source>
</evidence>
<comment type="catalytic activity">
    <reaction evidence="12">
        <text>fluoride(in) = fluoride(out)</text>
        <dbReference type="Rhea" id="RHEA:76159"/>
        <dbReference type="ChEBI" id="CHEBI:17051"/>
    </reaction>
    <physiologicalReaction direction="left-to-right" evidence="12">
        <dbReference type="Rhea" id="RHEA:76160"/>
    </physiologicalReaction>
</comment>
<feature type="binding site" evidence="14">
    <location>
        <position position="76"/>
    </location>
    <ligand>
        <name>Na(+)</name>
        <dbReference type="ChEBI" id="CHEBI:29101"/>
        <note>structural</note>
    </ligand>
</feature>
<gene>
    <name evidence="14 15" type="primary">crcB</name>
    <name evidence="14" type="synonym">fluC</name>
    <name evidence="15" type="ORF">ABG082_04735</name>
</gene>
<dbReference type="AlphaFoldDB" id="A0AAU7FLX1"/>
<evidence type="ECO:0000256" key="12">
    <source>
        <dbReference type="ARBA" id="ARBA00035585"/>
    </source>
</evidence>
<evidence type="ECO:0000256" key="13">
    <source>
        <dbReference type="ARBA" id="ARBA00049940"/>
    </source>
</evidence>
<keyword evidence="2 14" id="KW-0813">Transport</keyword>